<comment type="caution">
    <text evidence="1">The sequence shown here is derived from an EMBL/GenBank/DDBJ whole genome shotgun (WGS) entry which is preliminary data.</text>
</comment>
<dbReference type="EMBL" id="CM042010">
    <property type="protein sequence ID" value="KAI3778897.1"/>
    <property type="molecule type" value="Genomic_DNA"/>
</dbReference>
<evidence type="ECO:0000313" key="2">
    <source>
        <dbReference type="Proteomes" id="UP001055811"/>
    </source>
</evidence>
<protein>
    <submittedName>
        <fullName evidence="1">Uncharacterized protein</fullName>
    </submittedName>
</protein>
<accession>A0ACB9G652</accession>
<dbReference type="Proteomes" id="UP001055811">
    <property type="component" value="Linkage Group LG02"/>
</dbReference>
<reference evidence="1 2" key="2">
    <citation type="journal article" date="2022" name="Mol. Ecol. Resour.">
        <title>The genomes of chicory, endive, great burdock and yacon provide insights into Asteraceae paleo-polyploidization history and plant inulin production.</title>
        <authorList>
            <person name="Fan W."/>
            <person name="Wang S."/>
            <person name="Wang H."/>
            <person name="Wang A."/>
            <person name="Jiang F."/>
            <person name="Liu H."/>
            <person name="Zhao H."/>
            <person name="Xu D."/>
            <person name="Zhang Y."/>
        </authorList>
    </citation>
    <scope>NUCLEOTIDE SEQUENCE [LARGE SCALE GENOMIC DNA]</scope>
    <source>
        <strain evidence="2">cv. Punajuju</strain>
        <tissue evidence="1">Leaves</tissue>
    </source>
</reference>
<keyword evidence="2" id="KW-1185">Reference proteome</keyword>
<proteinExistence type="predicted"/>
<name>A0ACB9G652_CICIN</name>
<sequence>MEEDQWWSWLVRFRRNEREETIQRQTRRDIEEGRSPSTLYQAAEVETSPPTVTVISDGYNGKCDSDPCGLRFLTRNKKRKRFVENENKIVGEIIRSNKSSGSYCPIVNNSRGKVRNNIGDEVMAVFHNHDVAISSGGGQGNPDGGQFLTQTLQSFQFFHKIEQFLSRKQQHQEETKAAAIATVVDVADSEGQQ</sequence>
<evidence type="ECO:0000313" key="1">
    <source>
        <dbReference type="EMBL" id="KAI3778897.1"/>
    </source>
</evidence>
<reference evidence="2" key="1">
    <citation type="journal article" date="2022" name="Mol. Ecol. Resour.">
        <title>The genomes of chicory, endive, great burdock and yacon provide insights into Asteraceae palaeo-polyploidization history and plant inulin production.</title>
        <authorList>
            <person name="Fan W."/>
            <person name="Wang S."/>
            <person name="Wang H."/>
            <person name="Wang A."/>
            <person name="Jiang F."/>
            <person name="Liu H."/>
            <person name="Zhao H."/>
            <person name="Xu D."/>
            <person name="Zhang Y."/>
        </authorList>
    </citation>
    <scope>NUCLEOTIDE SEQUENCE [LARGE SCALE GENOMIC DNA]</scope>
    <source>
        <strain evidence="2">cv. Punajuju</strain>
    </source>
</reference>
<organism evidence="1 2">
    <name type="scientific">Cichorium intybus</name>
    <name type="common">Chicory</name>
    <dbReference type="NCBI Taxonomy" id="13427"/>
    <lineage>
        <taxon>Eukaryota</taxon>
        <taxon>Viridiplantae</taxon>
        <taxon>Streptophyta</taxon>
        <taxon>Embryophyta</taxon>
        <taxon>Tracheophyta</taxon>
        <taxon>Spermatophyta</taxon>
        <taxon>Magnoliopsida</taxon>
        <taxon>eudicotyledons</taxon>
        <taxon>Gunneridae</taxon>
        <taxon>Pentapetalae</taxon>
        <taxon>asterids</taxon>
        <taxon>campanulids</taxon>
        <taxon>Asterales</taxon>
        <taxon>Asteraceae</taxon>
        <taxon>Cichorioideae</taxon>
        <taxon>Cichorieae</taxon>
        <taxon>Cichoriinae</taxon>
        <taxon>Cichorium</taxon>
    </lineage>
</organism>
<gene>
    <name evidence="1" type="ORF">L2E82_08286</name>
</gene>